<dbReference type="InterPro" id="IPR001610">
    <property type="entry name" value="PAC"/>
</dbReference>
<dbReference type="InterPro" id="IPR000700">
    <property type="entry name" value="PAS-assoc_C"/>
</dbReference>
<dbReference type="Pfam" id="PF00990">
    <property type="entry name" value="GGDEF"/>
    <property type="match status" value="1"/>
</dbReference>
<evidence type="ECO:0000259" key="1">
    <source>
        <dbReference type="PROSITE" id="PS50112"/>
    </source>
</evidence>
<proteinExistence type="predicted"/>
<evidence type="ECO:0000259" key="2">
    <source>
        <dbReference type="PROSITE" id="PS50113"/>
    </source>
</evidence>
<reference evidence="4 5" key="1">
    <citation type="submission" date="2018-05" db="EMBL/GenBank/DDBJ databases">
        <title>Genomic Encyclopedia of Type Strains, Phase IV (KMG-IV): sequencing the most valuable type-strain genomes for metagenomic binning, comparative biology and taxonomic classification.</title>
        <authorList>
            <person name="Goeker M."/>
        </authorList>
    </citation>
    <scope>NUCLEOTIDE SEQUENCE [LARGE SCALE GENOMIC DNA]</scope>
    <source>
        <strain evidence="4 5">DSM 24906</strain>
    </source>
</reference>
<evidence type="ECO:0000313" key="5">
    <source>
        <dbReference type="Proteomes" id="UP000245921"/>
    </source>
</evidence>
<dbReference type="PANTHER" id="PTHR46663:SF3">
    <property type="entry name" value="SLL0267 PROTEIN"/>
    <property type="match status" value="1"/>
</dbReference>
<dbReference type="InterPro" id="IPR035965">
    <property type="entry name" value="PAS-like_dom_sf"/>
</dbReference>
<dbReference type="SUPFAM" id="SSF55073">
    <property type="entry name" value="Nucleotide cyclase"/>
    <property type="match status" value="1"/>
</dbReference>
<dbReference type="EMBL" id="QGGI01000008">
    <property type="protein sequence ID" value="PWJ93176.1"/>
    <property type="molecule type" value="Genomic_DNA"/>
</dbReference>
<dbReference type="CDD" id="cd01949">
    <property type="entry name" value="GGDEF"/>
    <property type="match status" value="1"/>
</dbReference>
<dbReference type="Proteomes" id="UP000245921">
    <property type="component" value="Unassembled WGS sequence"/>
</dbReference>
<dbReference type="PROSITE" id="PS50112">
    <property type="entry name" value="PAS"/>
    <property type="match status" value="1"/>
</dbReference>
<evidence type="ECO:0000313" key="4">
    <source>
        <dbReference type="EMBL" id="PWJ93176.1"/>
    </source>
</evidence>
<keyword evidence="5" id="KW-1185">Reference proteome</keyword>
<dbReference type="PROSITE" id="PS50113">
    <property type="entry name" value="PAC"/>
    <property type="match status" value="2"/>
</dbReference>
<evidence type="ECO:0000259" key="3">
    <source>
        <dbReference type="PROSITE" id="PS50887"/>
    </source>
</evidence>
<feature type="domain" description="PAS" evidence="1">
    <location>
        <begin position="122"/>
        <end position="167"/>
    </location>
</feature>
<dbReference type="NCBIfam" id="TIGR00229">
    <property type="entry name" value="sensory_box"/>
    <property type="match status" value="1"/>
</dbReference>
<dbReference type="InterPro" id="IPR000160">
    <property type="entry name" value="GGDEF_dom"/>
</dbReference>
<dbReference type="Pfam" id="PF13426">
    <property type="entry name" value="PAS_9"/>
    <property type="match status" value="1"/>
</dbReference>
<feature type="domain" description="PAC" evidence="2">
    <location>
        <begin position="193"/>
        <end position="247"/>
    </location>
</feature>
<sequence>MILSTLESLIDMGTWEYDLNSKNMKISKGSAKILGIENVSEFKREDFYKLVVSEDIQRAISYEQLFYKETFIPTLTFKIITKYNDLKYLSSKVKVIKDNFGNNIKVLGVTLDITDMKLREKKLKLFEKAIEVAGYGIYITDVDGVIEYINPAFERITGFSKKDSIGKKTSILSSGMNGDDDYYKMWNTILSGNIWKEEIVNKKKNGDFYTAYQIITPIYNEKNKIEFFVAIQEDITEQKKNQELIRKYASYDSLTDAYNRRMGLIILEKQIKNYFKNKDNISICFLDINNLKYINDVYGHNFGDIMLKNFSETIMNSINEDDYFIRLGGDEFLIIFSKSDFKKANFIWDKIKEKFKAINYEKRYPFKIEVAYGICEYNGEGLDDFISKADNLMYEKKRIMKNKE</sequence>
<accession>A0AA45C6N6</accession>
<dbReference type="Gene3D" id="3.30.70.270">
    <property type="match status" value="1"/>
</dbReference>
<dbReference type="PANTHER" id="PTHR46663">
    <property type="entry name" value="DIGUANYLATE CYCLASE DGCT-RELATED"/>
    <property type="match status" value="1"/>
</dbReference>
<dbReference type="InterPro" id="IPR000014">
    <property type="entry name" value="PAS"/>
</dbReference>
<dbReference type="Gene3D" id="3.30.450.20">
    <property type="entry name" value="PAS domain"/>
    <property type="match status" value="2"/>
</dbReference>
<dbReference type="SMART" id="SM00086">
    <property type="entry name" value="PAC"/>
    <property type="match status" value="2"/>
</dbReference>
<feature type="domain" description="PAC" evidence="2">
    <location>
        <begin position="73"/>
        <end position="125"/>
    </location>
</feature>
<dbReference type="RefSeq" id="WP_109604708.1">
    <property type="nucleotide sequence ID" value="NZ_QGGI01000008.1"/>
</dbReference>
<dbReference type="SUPFAM" id="SSF55785">
    <property type="entry name" value="PYP-like sensor domain (PAS domain)"/>
    <property type="match status" value="2"/>
</dbReference>
<dbReference type="InterPro" id="IPR052163">
    <property type="entry name" value="DGC-Regulatory_Protein"/>
</dbReference>
<dbReference type="SMART" id="SM00091">
    <property type="entry name" value="PAS"/>
    <property type="match status" value="1"/>
</dbReference>
<feature type="domain" description="GGDEF" evidence="3">
    <location>
        <begin position="279"/>
        <end position="404"/>
    </location>
</feature>
<organism evidence="4 5">
    <name type="scientific">Oceanotoga teriensis</name>
    <dbReference type="NCBI Taxonomy" id="515440"/>
    <lineage>
        <taxon>Bacteria</taxon>
        <taxon>Thermotogati</taxon>
        <taxon>Thermotogota</taxon>
        <taxon>Thermotogae</taxon>
        <taxon>Petrotogales</taxon>
        <taxon>Petrotogaceae</taxon>
        <taxon>Oceanotoga</taxon>
    </lineage>
</organism>
<name>A0AA45C6N6_9BACT</name>
<dbReference type="PROSITE" id="PS50887">
    <property type="entry name" value="GGDEF"/>
    <property type="match status" value="1"/>
</dbReference>
<dbReference type="CDD" id="cd00130">
    <property type="entry name" value="PAS"/>
    <property type="match status" value="1"/>
</dbReference>
<dbReference type="SMART" id="SM00267">
    <property type="entry name" value="GGDEF"/>
    <property type="match status" value="1"/>
</dbReference>
<gene>
    <name evidence="4" type="ORF">C7380_1085</name>
</gene>
<comment type="caution">
    <text evidence="4">The sequence shown here is derived from an EMBL/GenBank/DDBJ whole genome shotgun (WGS) entry which is preliminary data.</text>
</comment>
<dbReference type="InterPro" id="IPR029787">
    <property type="entry name" value="Nucleotide_cyclase"/>
</dbReference>
<dbReference type="InterPro" id="IPR043128">
    <property type="entry name" value="Rev_trsase/Diguanyl_cyclase"/>
</dbReference>
<protein>
    <submittedName>
        <fullName evidence="4">PAS domain S-box-containing protein/diguanylate cyclase (GGDEF)-like protein</fullName>
    </submittedName>
</protein>
<dbReference type="NCBIfam" id="TIGR00254">
    <property type="entry name" value="GGDEF"/>
    <property type="match status" value="1"/>
</dbReference>
<dbReference type="AlphaFoldDB" id="A0AA45C6N6"/>